<evidence type="ECO:0000256" key="1">
    <source>
        <dbReference type="SAM" id="Phobius"/>
    </source>
</evidence>
<feature type="transmembrane region" description="Helical" evidence="1">
    <location>
        <begin position="101"/>
        <end position="119"/>
    </location>
</feature>
<feature type="transmembrane region" description="Helical" evidence="1">
    <location>
        <begin position="131"/>
        <end position="154"/>
    </location>
</feature>
<name>A0A7J7Y002_MYOMY</name>
<dbReference type="EMBL" id="JABWUV010000005">
    <property type="protein sequence ID" value="KAF6355343.1"/>
    <property type="molecule type" value="Genomic_DNA"/>
</dbReference>
<keyword evidence="1" id="KW-0812">Transmembrane</keyword>
<evidence type="ECO:0000313" key="2">
    <source>
        <dbReference type="EMBL" id="KAF6355343.1"/>
    </source>
</evidence>
<keyword evidence="3" id="KW-1185">Reference proteome</keyword>
<keyword evidence="1" id="KW-1133">Transmembrane helix</keyword>
<comment type="caution">
    <text evidence="2">The sequence shown here is derived from an EMBL/GenBank/DDBJ whole genome shotgun (WGS) entry which is preliminary data.</text>
</comment>
<protein>
    <submittedName>
        <fullName evidence="2">Uncharacterized protein</fullName>
    </submittedName>
</protein>
<organism evidence="2 3">
    <name type="scientific">Myotis myotis</name>
    <name type="common">Greater mouse-eared bat</name>
    <name type="synonym">Vespertilio myotis</name>
    <dbReference type="NCBI Taxonomy" id="51298"/>
    <lineage>
        <taxon>Eukaryota</taxon>
        <taxon>Metazoa</taxon>
        <taxon>Chordata</taxon>
        <taxon>Craniata</taxon>
        <taxon>Vertebrata</taxon>
        <taxon>Euteleostomi</taxon>
        <taxon>Mammalia</taxon>
        <taxon>Eutheria</taxon>
        <taxon>Laurasiatheria</taxon>
        <taxon>Chiroptera</taxon>
        <taxon>Yangochiroptera</taxon>
        <taxon>Vespertilionidae</taxon>
        <taxon>Myotis</taxon>
    </lineage>
</organism>
<keyword evidence="1" id="KW-0472">Membrane</keyword>
<gene>
    <name evidence="2" type="ORF">mMyoMyo1_011509</name>
</gene>
<sequence>MMHTDHQGADVQCRNCPLMVSVLPQSTSCNWPSSHSPSPSRPNHWPDLGTPPVHESVHHASSKYIKEMTGPGQVAQLVKATSCTPKGCGVEPWPACMSVNVSLTLIFIILILTRVYVFTDFRNRGRKKHRPVALCTVWFFVGFFFCVLFCYQTMFN</sequence>
<reference evidence="2 3" key="1">
    <citation type="journal article" date="2020" name="Nature">
        <title>Six reference-quality genomes reveal evolution of bat adaptations.</title>
        <authorList>
            <person name="Jebb D."/>
            <person name="Huang Z."/>
            <person name="Pippel M."/>
            <person name="Hughes G.M."/>
            <person name="Lavrichenko K."/>
            <person name="Devanna P."/>
            <person name="Winkler S."/>
            <person name="Jermiin L.S."/>
            <person name="Skirmuntt E.C."/>
            <person name="Katzourakis A."/>
            <person name="Burkitt-Gray L."/>
            <person name="Ray D.A."/>
            <person name="Sullivan K.A.M."/>
            <person name="Roscito J.G."/>
            <person name="Kirilenko B.M."/>
            <person name="Davalos L.M."/>
            <person name="Corthals A.P."/>
            <person name="Power M.L."/>
            <person name="Jones G."/>
            <person name="Ransome R.D."/>
            <person name="Dechmann D.K.N."/>
            <person name="Locatelli A.G."/>
            <person name="Puechmaille S.J."/>
            <person name="Fedrigo O."/>
            <person name="Jarvis E.D."/>
            <person name="Hiller M."/>
            <person name="Vernes S.C."/>
            <person name="Myers E.W."/>
            <person name="Teeling E.C."/>
        </authorList>
    </citation>
    <scope>NUCLEOTIDE SEQUENCE [LARGE SCALE GENOMIC DNA]</scope>
    <source>
        <strain evidence="2">MMyoMyo1</strain>
        <tissue evidence="2">Flight muscle</tissue>
    </source>
</reference>
<dbReference type="Proteomes" id="UP000527355">
    <property type="component" value="Unassembled WGS sequence"/>
</dbReference>
<dbReference type="AlphaFoldDB" id="A0A7J7Y002"/>
<proteinExistence type="predicted"/>
<evidence type="ECO:0000313" key="3">
    <source>
        <dbReference type="Proteomes" id="UP000527355"/>
    </source>
</evidence>
<accession>A0A7J7Y002</accession>